<proteinExistence type="predicted"/>
<name>A0A7G5IL82_9SPHN</name>
<dbReference type="PANTHER" id="PTHR43194">
    <property type="entry name" value="HYDROLASE ALPHA/BETA FOLD FAMILY"/>
    <property type="match status" value="1"/>
</dbReference>
<evidence type="ECO:0000313" key="3">
    <source>
        <dbReference type="Proteomes" id="UP000515292"/>
    </source>
</evidence>
<dbReference type="PRINTS" id="PR00111">
    <property type="entry name" value="ABHYDROLASE"/>
</dbReference>
<feature type="domain" description="AB hydrolase-1" evidence="1">
    <location>
        <begin position="24"/>
        <end position="122"/>
    </location>
</feature>
<dbReference type="GO" id="GO:0016787">
    <property type="term" value="F:hydrolase activity"/>
    <property type="evidence" value="ECO:0007669"/>
    <property type="project" value="UniProtKB-KW"/>
</dbReference>
<dbReference type="KEGG" id="sand:H3309_06615"/>
<dbReference type="InterPro" id="IPR029058">
    <property type="entry name" value="AB_hydrolase_fold"/>
</dbReference>
<keyword evidence="3" id="KW-1185">Reference proteome</keyword>
<dbReference type="Pfam" id="PF00561">
    <property type="entry name" value="Abhydrolase_1"/>
    <property type="match status" value="1"/>
</dbReference>
<protein>
    <submittedName>
        <fullName evidence="2">Alpha/beta fold hydrolase</fullName>
    </submittedName>
</protein>
<reference evidence="2 3" key="1">
    <citation type="submission" date="2020-07" db="EMBL/GenBank/DDBJ databases">
        <title>Complete genome sequence for Sandaracinobacter sp. M6.</title>
        <authorList>
            <person name="Tang Y."/>
            <person name="Liu Q."/>
            <person name="Guo Z."/>
            <person name="Lei P."/>
            <person name="Huang B."/>
        </authorList>
    </citation>
    <scope>NUCLEOTIDE SEQUENCE [LARGE SCALE GENOMIC DNA]</scope>
    <source>
        <strain evidence="2 3">M6</strain>
    </source>
</reference>
<dbReference type="Proteomes" id="UP000515292">
    <property type="component" value="Chromosome"/>
</dbReference>
<accession>A0A7G5IL82</accession>
<dbReference type="EMBL" id="CP059851">
    <property type="protein sequence ID" value="QMW24124.1"/>
    <property type="molecule type" value="Genomic_DNA"/>
</dbReference>
<dbReference type="Gene3D" id="3.40.50.1820">
    <property type="entry name" value="alpha/beta hydrolase"/>
    <property type="match status" value="1"/>
</dbReference>
<dbReference type="RefSeq" id="WP_182297947.1">
    <property type="nucleotide sequence ID" value="NZ_CP059851.1"/>
</dbReference>
<organism evidence="2 3">
    <name type="scientific">Sandaracinobacteroides saxicola</name>
    <dbReference type="NCBI Taxonomy" id="2759707"/>
    <lineage>
        <taxon>Bacteria</taxon>
        <taxon>Pseudomonadati</taxon>
        <taxon>Pseudomonadota</taxon>
        <taxon>Alphaproteobacteria</taxon>
        <taxon>Sphingomonadales</taxon>
        <taxon>Sphingosinicellaceae</taxon>
        <taxon>Sandaracinobacteroides</taxon>
    </lineage>
</organism>
<evidence type="ECO:0000259" key="1">
    <source>
        <dbReference type="Pfam" id="PF00561"/>
    </source>
</evidence>
<dbReference type="AlphaFoldDB" id="A0A7G5IL82"/>
<dbReference type="InterPro" id="IPR050228">
    <property type="entry name" value="Carboxylesterase_BioH"/>
</dbReference>
<gene>
    <name evidence="2" type="ORF">H3309_06615</name>
</gene>
<dbReference type="PANTHER" id="PTHR43194:SF2">
    <property type="entry name" value="PEROXISOMAL MEMBRANE PROTEIN LPX1"/>
    <property type="match status" value="1"/>
</dbReference>
<evidence type="ECO:0000313" key="2">
    <source>
        <dbReference type="EMBL" id="QMW24124.1"/>
    </source>
</evidence>
<dbReference type="InterPro" id="IPR000073">
    <property type="entry name" value="AB_hydrolase_1"/>
</dbReference>
<keyword evidence="2" id="KW-0378">Hydrolase</keyword>
<sequence>MRRHLLPTPHGHIHLRDWGEGGTPLMLLHWTPLSSRIYMQAAPYLARTRRLLAPDLLGYGQSDPRPADWSLEAWADSLLPLLDQFGIPQTDLLGGHLGASIATEFALRHPARVRRLILDGVPLLTPDLRAAFAALATTPRPGPDSATLAWDRTIGLLTEYIPGFTVTPATLDMVWATMRDYLATDFVTSGPLAARHDLGQRLPLLIHPILLLGAEQDSLAGTFAPAHALLPHAERHFFPGHHPLHMPDRAADYANIINSFLERP</sequence>
<dbReference type="SUPFAM" id="SSF53474">
    <property type="entry name" value="alpha/beta-Hydrolases"/>
    <property type="match status" value="1"/>
</dbReference>